<evidence type="ECO:0000256" key="1">
    <source>
        <dbReference type="ARBA" id="ARBA00022723"/>
    </source>
</evidence>
<dbReference type="Proteomes" id="UP000565286">
    <property type="component" value="Unassembled WGS sequence"/>
</dbReference>
<keyword evidence="1" id="KW-0479">Metal-binding</keyword>
<dbReference type="PANTHER" id="PTHR38777:SF1">
    <property type="entry name" value="DNAK SUPPRESSOR PROTEIN"/>
    <property type="match status" value="1"/>
</dbReference>
<evidence type="ECO:0000256" key="3">
    <source>
        <dbReference type="ARBA" id="ARBA00022833"/>
    </source>
</evidence>
<protein>
    <submittedName>
        <fullName evidence="6">Phage/conjugal plasmid C-4 type zinc finger TraR family protein</fullName>
    </submittedName>
</protein>
<evidence type="ECO:0000256" key="4">
    <source>
        <dbReference type="PROSITE-ProRule" id="PRU00510"/>
    </source>
</evidence>
<evidence type="ECO:0000256" key="2">
    <source>
        <dbReference type="ARBA" id="ARBA00022771"/>
    </source>
</evidence>
<dbReference type="PANTHER" id="PTHR38777">
    <property type="entry name" value="FELS-2 PROPHAGE PROTEIN"/>
    <property type="match status" value="1"/>
</dbReference>
<dbReference type="GO" id="GO:1900378">
    <property type="term" value="P:positive regulation of secondary metabolite biosynthetic process"/>
    <property type="evidence" value="ECO:0007669"/>
    <property type="project" value="TreeGrafter"/>
</dbReference>
<sequence>MNFGGNAALDQAELRAEQERETSIAAASAAVSVRGALICQDCPSKISDERRAAAPFARRCIECQEFHEMEKRHR</sequence>
<dbReference type="PROSITE" id="PS51128">
    <property type="entry name" value="ZF_DKSA_2"/>
    <property type="match status" value="1"/>
</dbReference>
<dbReference type="RefSeq" id="WP_183897088.1">
    <property type="nucleotide sequence ID" value="NZ_JACIDV010000009.1"/>
</dbReference>
<organism evidence="6 7">
    <name type="scientific">Rhizobium skierniewicense</name>
    <dbReference type="NCBI Taxonomy" id="984260"/>
    <lineage>
        <taxon>Bacteria</taxon>
        <taxon>Pseudomonadati</taxon>
        <taxon>Pseudomonadota</taxon>
        <taxon>Alphaproteobacteria</taxon>
        <taxon>Hyphomicrobiales</taxon>
        <taxon>Rhizobiaceae</taxon>
        <taxon>Rhizobium/Agrobacterium group</taxon>
        <taxon>Rhizobium</taxon>
    </lineage>
</organism>
<keyword evidence="2" id="KW-0863">Zinc-finger</keyword>
<dbReference type="EMBL" id="JACIDV010000009">
    <property type="protein sequence ID" value="MBB3947233.1"/>
    <property type="molecule type" value="Genomic_DNA"/>
</dbReference>
<keyword evidence="7" id="KW-1185">Reference proteome</keyword>
<dbReference type="GO" id="GO:0008270">
    <property type="term" value="F:zinc ion binding"/>
    <property type="evidence" value="ECO:0007669"/>
    <property type="project" value="UniProtKB-KW"/>
</dbReference>
<evidence type="ECO:0000313" key="6">
    <source>
        <dbReference type="EMBL" id="MBB3947233.1"/>
    </source>
</evidence>
<dbReference type="SUPFAM" id="SSF57716">
    <property type="entry name" value="Glucocorticoid receptor-like (DNA-binding domain)"/>
    <property type="match status" value="1"/>
</dbReference>
<dbReference type="InterPro" id="IPR000962">
    <property type="entry name" value="Znf_DskA_TraR"/>
</dbReference>
<proteinExistence type="predicted"/>
<dbReference type="Pfam" id="PF01258">
    <property type="entry name" value="zf-dskA_traR"/>
    <property type="match status" value="1"/>
</dbReference>
<feature type="domain" description="Zinc finger DksA/TraR C4-type" evidence="5">
    <location>
        <begin position="38"/>
        <end position="68"/>
    </location>
</feature>
<dbReference type="AlphaFoldDB" id="A0A7W6CBB8"/>
<keyword evidence="3" id="KW-0862">Zinc</keyword>
<name>A0A7W6CBB8_9HYPH</name>
<reference evidence="6 7" key="1">
    <citation type="submission" date="2020-08" db="EMBL/GenBank/DDBJ databases">
        <title>Genomic Encyclopedia of Type Strains, Phase IV (KMG-IV): sequencing the most valuable type-strain genomes for metagenomic binning, comparative biology and taxonomic classification.</title>
        <authorList>
            <person name="Goeker M."/>
        </authorList>
    </citation>
    <scope>NUCLEOTIDE SEQUENCE [LARGE SCALE GENOMIC DNA]</scope>
    <source>
        <strain evidence="6 7">DSM 26438</strain>
    </source>
</reference>
<feature type="zinc finger region" description="dksA C4-type" evidence="4">
    <location>
        <begin position="39"/>
        <end position="63"/>
    </location>
</feature>
<evidence type="ECO:0000259" key="5">
    <source>
        <dbReference type="Pfam" id="PF01258"/>
    </source>
</evidence>
<comment type="caution">
    <text evidence="6">The sequence shown here is derived from an EMBL/GenBank/DDBJ whole genome shotgun (WGS) entry which is preliminary data.</text>
</comment>
<evidence type="ECO:0000313" key="7">
    <source>
        <dbReference type="Proteomes" id="UP000565286"/>
    </source>
</evidence>
<gene>
    <name evidence="6" type="ORF">GGQ73_003199</name>
</gene>
<accession>A0A7W6CBB8</accession>
<dbReference type="Gene3D" id="1.20.120.910">
    <property type="entry name" value="DksA, coiled-coil domain"/>
    <property type="match status" value="1"/>
</dbReference>